<dbReference type="AlphaFoldDB" id="A0AAE1BUK3"/>
<evidence type="ECO:0000313" key="2">
    <source>
        <dbReference type="Proteomes" id="UP001286313"/>
    </source>
</evidence>
<feature type="non-terminal residue" evidence="1">
    <location>
        <position position="1"/>
    </location>
</feature>
<comment type="caution">
    <text evidence="1">The sequence shown here is derived from an EMBL/GenBank/DDBJ whole genome shotgun (WGS) entry which is preliminary data.</text>
</comment>
<reference evidence="1" key="1">
    <citation type="submission" date="2023-10" db="EMBL/GenBank/DDBJ databases">
        <title>Genome assemblies of two species of porcelain crab, Petrolisthes cinctipes and Petrolisthes manimaculis (Anomura: Porcellanidae).</title>
        <authorList>
            <person name="Angst P."/>
        </authorList>
    </citation>
    <scope>NUCLEOTIDE SEQUENCE</scope>
    <source>
        <strain evidence="1">PB745_01</strain>
        <tissue evidence="1">Gill</tissue>
    </source>
</reference>
<proteinExistence type="predicted"/>
<organism evidence="1 2">
    <name type="scientific">Petrolisthes cinctipes</name>
    <name type="common">Flat porcelain crab</name>
    <dbReference type="NCBI Taxonomy" id="88211"/>
    <lineage>
        <taxon>Eukaryota</taxon>
        <taxon>Metazoa</taxon>
        <taxon>Ecdysozoa</taxon>
        <taxon>Arthropoda</taxon>
        <taxon>Crustacea</taxon>
        <taxon>Multicrustacea</taxon>
        <taxon>Malacostraca</taxon>
        <taxon>Eumalacostraca</taxon>
        <taxon>Eucarida</taxon>
        <taxon>Decapoda</taxon>
        <taxon>Pleocyemata</taxon>
        <taxon>Anomura</taxon>
        <taxon>Galatheoidea</taxon>
        <taxon>Porcellanidae</taxon>
        <taxon>Petrolisthes</taxon>
    </lineage>
</organism>
<gene>
    <name evidence="1" type="ORF">Pcinc_037178</name>
</gene>
<sequence>QEDKTRGPSKSLDKNTRILVCLSRRPPPGRWTLDFSWTTPEVWTLIGRPEVWTFLGLPEVWTFLGRPRGMDSSRTTPRYGPIKRHQFISDSWVVFMKMLVVLMLR</sequence>
<dbReference type="Proteomes" id="UP001286313">
    <property type="component" value="Unassembled WGS sequence"/>
</dbReference>
<dbReference type="EMBL" id="JAWQEG010005864">
    <property type="protein sequence ID" value="KAK3856502.1"/>
    <property type="molecule type" value="Genomic_DNA"/>
</dbReference>
<protein>
    <submittedName>
        <fullName evidence="1">Uncharacterized protein</fullName>
    </submittedName>
</protein>
<accession>A0AAE1BUK3</accession>
<evidence type="ECO:0000313" key="1">
    <source>
        <dbReference type="EMBL" id="KAK3856502.1"/>
    </source>
</evidence>
<keyword evidence="2" id="KW-1185">Reference proteome</keyword>
<name>A0AAE1BUK3_PETCI</name>